<dbReference type="InterPro" id="IPR005674">
    <property type="entry name" value="CocE/Ser_esterase"/>
</dbReference>
<dbReference type="InterPro" id="IPR008979">
    <property type="entry name" value="Galactose-bd-like_sf"/>
</dbReference>
<dbReference type="InterPro" id="IPR050585">
    <property type="entry name" value="Xaa-Pro_dipeptidyl-ppase/CocE"/>
</dbReference>
<dbReference type="RefSeq" id="WP_194452688.1">
    <property type="nucleotide sequence ID" value="NZ_CP063849.1"/>
</dbReference>
<feature type="region of interest" description="Disordered" evidence="2">
    <location>
        <begin position="125"/>
        <end position="148"/>
    </location>
</feature>
<dbReference type="EMBL" id="CP063849">
    <property type="protein sequence ID" value="QOY91033.1"/>
    <property type="molecule type" value="Genomic_DNA"/>
</dbReference>
<dbReference type="Proteomes" id="UP000593892">
    <property type="component" value="Chromosome"/>
</dbReference>
<protein>
    <submittedName>
        <fullName evidence="5">CocE/NonD family hydrolase</fullName>
    </submittedName>
</protein>
<name>A0A7S7NWF4_PALFE</name>
<keyword evidence="6" id="KW-1185">Reference proteome</keyword>
<accession>A0A7S7NWF4</accession>
<feature type="domain" description="Xaa-Pro dipeptidyl-peptidase C-terminal" evidence="4">
    <location>
        <begin position="373"/>
        <end position="633"/>
    </location>
</feature>
<evidence type="ECO:0000313" key="6">
    <source>
        <dbReference type="Proteomes" id="UP000593892"/>
    </source>
</evidence>
<dbReference type="PANTHER" id="PTHR43056:SF10">
    <property type="entry name" value="COCE_NOND FAMILY, PUTATIVE (AFU_ORTHOLOGUE AFUA_7G00600)-RELATED"/>
    <property type="match status" value="1"/>
</dbReference>
<dbReference type="Gene3D" id="3.40.50.1820">
    <property type="entry name" value="alpha/beta hydrolase"/>
    <property type="match status" value="1"/>
</dbReference>
<keyword evidence="1 5" id="KW-0378">Hydrolase</keyword>
<dbReference type="SUPFAM" id="SSF53474">
    <property type="entry name" value="alpha/beta-Hydrolases"/>
    <property type="match status" value="1"/>
</dbReference>
<dbReference type="Gene3D" id="2.60.120.260">
    <property type="entry name" value="Galactose-binding domain-like"/>
    <property type="match status" value="1"/>
</dbReference>
<dbReference type="KEGG" id="pfer:IRI77_14135"/>
<feature type="chain" id="PRO_5032430006" evidence="3">
    <location>
        <begin position="23"/>
        <end position="638"/>
    </location>
</feature>
<keyword evidence="3" id="KW-0732">Signal</keyword>
<dbReference type="NCBIfam" id="TIGR00976">
    <property type="entry name" value="CocE_NonD"/>
    <property type="match status" value="1"/>
</dbReference>
<dbReference type="AlphaFoldDB" id="A0A7S7NWF4"/>
<dbReference type="Gene3D" id="1.10.3020.10">
    <property type="entry name" value="alpha-amino acid ester hydrolase ( Helical cap domain)"/>
    <property type="match status" value="1"/>
</dbReference>
<dbReference type="SMART" id="SM00939">
    <property type="entry name" value="PepX_C"/>
    <property type="match status" value="1"/>
</dbReference>
<evidence type="ECO:0000256" key="1">
    <source>
        <dbReference type="ARBA" id="ARBA00022801"/>
    </source>
</evidence>
<evidence type="ECO:0000256" key="3">
    <source>
        <dbReference type="SAM" id="SignalP"/>
    </source>
</evidence>
<evidence type="ECO:0000259" key="4">
    <source>
        <dbReference type="SMART" id="SM00939"/>
    </source>
</evidence>
<evidence type="ECO:0000313" key="5">
    <source>
        <dbReference type="EMBL" id="QOY91033.1"/>
    </source>
</evidence>
<dbReference type="InterPro" id="IPR013736">
    <property type="entry name" value="Xaa-Pro_dipept_C"/>
</dbReference>
<dbReference type="Pfam" id="PF08530">
    <property type="entry name" value="PepX_C"/>
    <property type="match status" value="1"/>
</dbReference>
<dbReference type="Pfam" id="PF02129">
    <property type="entry name" value="Peptidase_S15"/>
    <property type="match status" value="1"/>
</dbReference>
<dbReference type="GO" id="GO:0008239">
    <property type="term" value="F:dipeptidyl-peptidase activity"/>
    <property type="evidence" value="ECO:0007669"/>
    <property type="project" value="InterPro"/>
</dbReference>
<feature type="signal peptide" evidence="3">
    <location>
        <begin position="1"/>
        <end position="22"/>
    </location>
</feature>
<gene>
    <name evidence="5" type="ORF">IRI77_14135</name>
</gene>
<sequence>MRLRSILLIAALPLVLMGQARRNTPPAETPAAAGSTPEQREAYIREHYTKAEYLVPMRDGVKLFTSVYTPKDHSQKYPILLMRTPYTVGPYGSENYTRRLGPASEKFMHEGFIFVGQDVRGKGKSEGKYMDIRPVNPNKRGPKDVDEPSDTYDTIEWLVKNIPNNNERVGMYGISYPGFYAAMGAVESHPALKATSPQAPVINWFIGDDFHHNGVLFLAHAFNFFSSFGRTHPPDGPSLERVEMKTPDSYDFHLRTGALANYDEKYFHGQTEFWKELTQNDTYNDFWKSRDLRQYVKNLKPAMMSVGGWFDAEDVFGPLNLYKTAEAQNPGAKNMLVEGPWSHGGWARTDGTKLGNISFASNTSKFFQDEIEYPFFLYHLKGKGDGEKLPEAYVFETGRNEWHKFDAWPPKEAKWKTMYFHAGGKLNPMQPADKAEAFDEYVSDPAKPVPFTPYITSGMSYAYMTDDQRFAAARPDVLVYQTEPLEGDVRVAGPLKASLFVSTTGTDSDWVVKLIDVFPNDTADPQPNPENVRMGGYQMLVRGEPFRGKFRKGFDKPEPFAPGKVTEVAFELPDVFHTFRTGHRIMVQVQSSWYPLGDRNPQKFMKIQDAKAEDFVKATQRVFRMNSAPSSIQLSTIE</sequence>
<dbReference type="InterPro" id="IPR029058">
    <property type="entry name" value="AB_hydrolase_fold"/>
</dbReference>
<dbReference type="PANTHER" id="PTHR43056">
    <property type="entry name" value="PEPTIDASE S9 PROLYL OLIGOPEPTIDASE"/>
    <property type="match status" value="1"/>
</dbReference>
<organism evidence="5 6">
    <name type="scientific">Paludibaculum fermentans</name>
    <dbReference type="NCBI Taxonomy" id="1473598"/>
    <lineage>
        <taxon>Bacteria</taxon>
        <taxon>Pseudomonadati</taxon>
        <taxon>Acidobacteriota</taxon>
        <taxon>Terriglobia</taxon>
        <taxon>Bryobacterales</taxon>
        <taxon>Bryobacteraceae</taxon>
        <taxon>Paludibaculum</taxon>
    </lineage>
</organism>
<reference evidence="5 6" key="1">
    <citation type="submission" date="2020-10" db="EMBL/GenBank/DDBJ databases">
        <title>Complete genome sequence of Paludibaculum fermentans P105T, a facultatively anaerobic acidobacterium capable of dissimilatory Fe(III) reduction.</title>
        <authorList>
            <person name="Dedysh S.N."/>
            <person name="Beletsky A.V."/>
            <person name="Kulichevskaya I.S."/>
            <person name="Mardanov A.V."/>
            <person name="Ravin N.V."/>
        </authorList>
    </citation>
    <scope>NUCLEOTIDE SEQUENCE [LARGE SCALE GENOMIC DNA]</scope>
    <source>
        <strain evidence="5 6">P105</strain>
    </source>
</reference>
<dbReference type="InterPro" id="IPR000383">
    <property type="entry name" value="Xaa-Pro-like_dom"/>
</dbReference>
<proteinExistence type="predicted"/>
<evidence type="ECO:0000256" key="2">
    <source>
        <dbReference type="SAM" id="MobiDB-lite"/>
    </source>
</evidence>
<dbReference type="SUPFAM" id="SSF49785">
    <property type="entry name" value="Galactose-binding domain-like"/>
    <property type="match status" value="1"/>
</dbReference>